<protein>
    <submittedName>
        <fullName evidence="9">Polyketide biosynthesis cytochrome P450 PksS</fullName>
        <ecNumber evidence="9">1.14.-.-</ecNumber>
    </submittedName>
</protein>
<dbReference type="GO" id="GO:0005506">
    <property type="term" value="F:iron ion binding"/>
    <property type="evidence" value="ECO:0007669"/>
    <property type="project" value="InterPro"/>
</dbReference>
<dbReference type="PRINTS" id="PR00385">
    <property type="entry name" value="P450"/>
</dbReference>
<reference evidence="9 10" key="1">
    <citation type="submission" date="2019-10" db="EMBL/GenBank/DDBJ databases">
        <title>Nocardia macrotermitis sp. nov. and Nocardia aurantia sp. nov., isolated from the gut of fungus growing-termite Macrotermes natalensis.</title>
        <authorList>
            <person name="Benndorf R."/>
            <person name="Schwitalla J."/>
            <person name="Martin K."/>
            <person name="De Beer W."/>
            <person name="Kaster A.-K."/>
            <person name="Vollmers J."/>
            <person name="Poulsen M."/>
            <person name="Beemelmanns C."/>
        </authorList>
    </citation>
    <scope>NUCLEOTIDE SEQUENCE [LARGE SCALE GENOMIC DNA]</scope>
    <source>
        <strain evidence="9 10">RB56</strain>
    </source>
</reference>
<dbReference type="AlphaFoldDB" id="A0A7K0DNW6"/>
<dbReference type="EC" id="1.14.-.-" evidence="9"/>
<keyword evidence="5 8" id="KW-0560">Oxidoreductase</keyword>
<keyword evidence="4 8" id="KW-0479">Metal-binding</keyword>
<keyword evidence="7 8" id="KW-0503">Monooxygenase</keyword>
<dbReference type="SUPFAM" id="SSF48264">
    <property type="entry name" value="Cytochrome P450"/>
    <property type="match status" value="1"/>
</dbReference>
<keyword evidence="10" id="KW-1185">Reference proteome</keyword>
<dbReference type="EMBL" id="WEGI01000006">
    <property type="protein sequence ID" value="MQY27377.1"/>
    <property type="molecule type" value="Genomic_DNA"/>
</dbReference>
<keyword evidence="6 8" id="KW-0408">Iron</keyword>
<dbReference type="PROSITE" id="PS00086">
    <property type="entry name" value="CYTOCHROME_P450"/>
    <property type="match status" value="1"/>
</dbReference>
<dbReference type="Pfam" id="PF00067">
    <property type="entry name" value="p450"/>
    <property type="match status" value="1"/>
</dbReference>
<dbReference type="InterPro" id="IPR001128">
    <property type="entry name" value="Cyt_P450"/>
</dbReference>
<comment type="cofactor">
    <cofactor evidence="1">
        <name>heme</name>
        <dbReference type="ChEBI" id="CHEBI:30413"/>
    </cofactor>
</comment>
<evidence type="ECO:0000256" key="7">
    <source>
        <dbReference type="ARBA" id="ARBA00023033"/>
    </source>
</evidence>
<dbReference type="GO" id="GO:0016705">
    <property type="term" value="F:oxidoreductase activity, acting on paired donors, with incorporation or reduction of molecular oxygen"/>
    <property type="evidence" value="ECO:0007669"/>
    <property type="project" value="InterPro"/>
</dbReference>
<evidence type="ECO:0000313" key="10">
    <source>
        <dbReference type="Proteomes" id="UP000431401"/>
    </source>
</evidence>
<evidence type="ECO:0000256" key="1">
    <source>
        <dbReference type="ARBA" id="ARBA00001971"/>
    </source>
</evidence>
<dbReference type="GO" id="GO:0004497">
    <property type="term" value="F:monooxygenase activity"/>
    <property type="evidence" value="ECO:0007669"/>
    <property type="project" value="UniProtKB-KW"/>
</dbReference>
<evidence type="ECO:0000313" key="9">
    <source>
        <dbReference type="EMBL" id="MQY27377.1"/>
    </source>
</evidence>
<evidence type="ECO:0000256" key="8">
    <source>
        <dbReference type="RuleBase" id="RU000461"/>
    </source>
</evidence>
<dbReference type="GO" id="GO:0020037">
    <property type="term" value="F:heme binding"/>
    <property type="evidence" value="ECO:0007669"/>
    <property type="project" value="InterPro"/>
</dbReference>
<accession>A0A7K0DNW6</accession>
<evidence type="ECO:0000256" key="3">
    <source>
        <dbReference type="ARBA" id="ARBA00022617"/>
    </source>
</evidence>
<dbReference type="PANTHER" id="PTHR46696">
    <property type="entry name" value="P450, PUTATIVE (EUROFUNG)-RELATED"/>
    <property type="match status" value="1"/>
</dbReference>
<dbReference type="InterPro" id="IPR036396">
    <property type="entry name" value="Cyt_P450_sf"/>
</dbReference>
<dbReference type="PANTHER" id="PTHR46696:SF1">
    <property type="entry name" value="CYTOCHROME P450 YJIB-RELATED"/>
    <property type="match status" value="1"/>
</dbReference>
<evidence type="ECO:0000256" key="2">
    <source>
        <dbReference type="ARBA" id="ARBA00010617"/>
    </source>
</evidence>
<dbReference type="CDD" id="cd20625">
    <property type="entry name" value="CYP164-like"/>
    <property type="match status" value="1"/>
</dbReference>
<dbReference type="PRINTS" id="PR00359">
    <property type="entry name" value="BP450"/>
</dbReference>
<name>A0A7K0DNW6_9NOCA</name>
<comment type="similarity">
    <text evidence="2 8">Belongs to the cytochrome P450 family.</text>
</comment>
<comment type="caution">
    <text evidence="9">The sequence shown here is derived from an EMBL/GenBank/DDBJ whole genome shotgun (WGS) entry which is preliminary data.</text>
</comment>
<keyword evidence="3 8" id="KW-0349">Heme</keyword>
<dbReference type="Proteomes" id="UP000431401">
    <property type="component" value="Unassembled WGS sequence"/>
</dbReference>
<organism evidence="9 10">
    <name type="scientific">Nocardia aurantia</name>
    <dbReference type="NCBI Taxonomy" id="2585199"/>
    <lineage>
        <taxon>Bacteria</taxon>
        <taxon>Bacillati</taxon>
        <taxon>Actinomycetota</taxon>
        <taxon>Actinomycetes</taxon>
        <taxon>Mycobacteriales</taxon>
        <taxon>Nocardiaceae</taxon>
        <taxon>Nocardia</taxon>
    </lineage>
</organism>
<dbReference type="InterPro" id="IPR017972">
    <property type="entry name" value="Cyt_P450_CS"/>
</dbReference>
<sequence length="413" mass="45296">MSSDGATVQESDTVLTAVVDSVAPHSRHNPYDSYRILRAAGPFVPGPHDARLVAGYAEARAILQDARWSHAEEPQLLHGDSDVELPGSFLWQEPPEHTRLRGLVGQAFTARTVAGLRDRAEELAARLVDGILSRERADLIEELAYPLPLTMICELLGVPAESHDHVRDMSAAISRGLDPDFLLAPEELAARSRAVREFEEFFGDLLRQRTRDPREDLISALVRAEAEGARLTPAELLGTLLILVVAGHETTVNLIANGVLALIRHPAEFDRLRADPATLCAPAVDEILRYDPPVHLTTRTAHDEITVSGTTFVPGEAVIVMMGSANRDAAAFDEPDRFDITRYLPGRGTQRHLSFGLGLHYCLGAPLARLEMQAVLGRVAERVAALTLCEEPPYRPNVVVRGMSRLLVEVRSR</sequence>
<dbReference type="RefSeq" id="WP_319943012.1">
    <property type="nucleotide sequence ID" value="NZ_WEGI01000006.1"/>
</dbReference>
<gene>
    <name evidence="9" type="primary">pksS_1</name>
    <name evidence="9" type="ORF">NRB56_29600</name>
</gene>
<evidence type="ECO:0000256" key="5">
    <source>
        <dbReference type="ARBA" id="ARBA00023002"/>
    </source>
</evidence>
<proteinExistence type="inferred from homology"/>
<dbReference type="FunFam" id="1.10.630.10:FF:000018">
    <property type="entry name" value="Cytochrome P450 monooxygenase"/>
    <property type="match status" value="1"/>
</dbReference>
<dbReference type="InterPro" id="IPR002397">
    <property type="entry name" value="Cyt_P450_B"/>
</dbReference>
<evidence type="ECO:0000256" key="6">
    <source>
        <dbReference type="ARBA" id="ARBA00023004"/>
    </source>
</evidence>
<dbReference type="Gene3D" id="1.10.630.10">
    <property type="entry name" value="Cytochrome P450"/>
    <property type="match status" value="1"/>
</dbReference>
<evidence type="ECO:0000256" key="4">
    <source>
        <dbReference type="ARBA" id="ARBA00022723"/>
    </source>
</evidence>